<name>A0A1R1YPY6_9FUNG</name>
<sequence>MQSFSSKSLLVSVLAGILYSSVMISTIDAAYIPISGSNNKRNDADTYSQKSETYGQKGSDSNNNSNKYYTDIGVAPNHDIHSLNNLSESERDAYFGIKPSPPPTSSEKNYYASSAPSAPPTHSYRKRQGPVGSTGCVNNMYTCAAGIPTSILHCNWGVYVPKECAEGLFCGPDDFSGARCFGASVPPQ</sequence>
<evidence type="ECO:0000256" key="2">
    <source>
        <dbReference type="SAM" id="SignalP"/>
    </source>
</evidence>
<evidence type="ECO:0008006" key="5">
    <source>
        <dbReference type="Google" id="ProtNLM"/>
    </source>
</evidence>
<dbReference type="AlphaFoldDB" id="A0A1R1YPY6"/>
<evidence type="ECO:0000256" key="1">
    <source>
        <dbReference type="SAM" id="MobiDB-lite"/>
    </source>
</evidence>
<organism evidence="3 4">
    <name type="scientific">Smittium culicis</name>
    <dbReference type="NCBI Taxonomy" id="133412"/>
    <lineage>
        <taxon>Eukaryota</taxon>
        <taxon>Fungi</taxon>
        <taxon>Fungi incertae sedis</taxon>
        <taxon>Zoopagomycota</taxon>
        <taxon>Kickxellomycotina</taxon>
        <taxon>Harpellomycetes</taxon>
        <taxon>Harpellales</taxon>
        <taxon>Legeriomycetaceae</taxon>
        <taxon>Smittium</taxon>
    </lineage>
</organism>
<dbReference type="OrthoDB" id="5613641at2759"/>
<proteinExistence type="predicted"/>
<feature type="region of interest" description="Disordered" evidence="1">
    <location>
        <begin position="38"/>
        <end position="67"/>
    </location>
</feature>
<comment type="caution">
    <text evidence="3">The sequence shown here is derived from an EMBL/GenBank/DDBJ whole genome shotgun (WGS) entry which is preliminary data.</text>
</comment>
<dbReference type="EMBL" id="LSSM01000427">
    <property type="protein sequence ID" value="OMJ28943.1"/>
    <property type="molecule type" value="Genomic_DNA"/>
</dbReference>
<protein>
    <recommendedName>
        <fullName evidence="5">Carbohydrate-binding module family 19 domain-containing protein</fullName>
    </recommendedName>
</protein>
<keyword evidence="2" id="KW-0732">Signal</keyword>
<reference evidence="4" key="1">
    <citation type="submission" date="2017-01" db="EMBL/GenBank/DDBJ databases">
        <authorList>
            <person name="Wang Y."/>
            <person name="White M."/>
            <person name="Kvist S."/>
            <person name="Moncalvo J.-M."/>
        </authorList>
    </citation>
    <scope>NUCLEOTIDE SEQUENCE [LARGE SCALE GENOMIC DNA]</scope>
    <source>
        <strain evidence="4">ID-206-W2</strain>
    </source>
</reference>
<dbReference type="Proteomes" id="UP000187429">
    <property type="component" value="Unassembled WGS sequence"/>
</dbReference>
<evidence type="ECO:0000313" key="3">
    <source>
        <dbReference type="EMBL" id="OMJ28943.1"/>
    </source>
</evidence>
<feature type="signal peptide" evidence="2">
    <location>
        <begin position="1"/>
        <end position="29"/>
    </location>
</feature>
<evidence type="ECO:0000313" key="4">
    <source>
        <dbReference type="Proteomes" id="UP000187429"/>
    </source>
</evidence>
<feature type="chain" id="PRO_5012232677" description="Carbohydrate-binding module family 19 domain-containing protein" evidence="2">
    <location>
        <begin position="30"/>
        <end position="188"/>
    </location>
</feature>
<keyword evidence="4" id="KW-1185">Reference proteome</keyword>
<gene>
    <name evidence="3" type="ORF">AYI69_g1566</name>
</gene>
<accession>A0A1R1YPY6</accession>
<feature type="region of interest" description="Disordered" evidence="1">
    <location>
        <begin position="96"/>
        <end position="129"/>
    </location>
</feature>